<gene>
    <name evidence="2" type="ORF">OTI717_LOCUS35547</name>
</gene>
<protein>
    <submittedName>
        <fullName evidence="2">Uncharacterized protein</fullName>
    </submittedName>
</protein>
<dbReference type="AlphaFoldDB" id="A0A819X8L1"/>
<evidence type="ECO:0000256" key="1">
    <source>
        <dbReference type="SAM" id="MobiDB-lite"/>
    </source>
</evidence>
<organism evidence="2 3">
    <name type="scientific">Rotaria sordida</name>
    <dbReference type="NCBI Taxonomy" id="392033"/>
    <lineage>
        <taxon>Eukaryota</taxon>
        <taxon>Metazoa</taxon>
        <taxon>Spiralia</taxon>
        <taxon>Gnathifera</taxon>
        <taxon>Rotifera</taxon>
        <taxon>Eurotatoria</taxon>
        <taxon>Bdelloidea</taxon>
        <taxon>Philodinida</taxon>
        <taxon>Philodinidae</taxon>
        <taxon>Rotaria</taxon>
    </lineage>
</organism>
<dbReference type="PANTHER" id="PTHR48465">
    <property type="entry name" value="PROTEIN SSUH2 HOMOLOG"/>
    <property type="match status" value="1"/>
</dbReference>
<name>A0A819X8L1_9BILA</name>
<dbReference type="PANTHER" id="PTHR48465:SF1">
    <property type="entry name" value="PROTEIN SSUH2 HOMOLOG"/>
    <property type="match status" value="1"/>
</dbReference>
<sequence>ILPASPPRSDRESAPQSARKSPPRSDRESPPRSSLETLPPAGETLLPRPTSKTSPPSSEIPLSPTPERRSPPFSETSAPPTSYTVRPSSNSKPVPSPAKPLPPPTSKPVPPSPKPVPPPSAAKPVPLPAASKRVPPPASLKTVLPTASETIPPPVVSAAAVPPPSSPSALLDLMKKYVQSKVCYNSAALTNARVTNVKQGCIAYQIDLSTLVESRSLEKLEKPYNGESTPAQALLNAWDYEFQQPTTLKKYQKDTHDLIQASSKAVCPECKGATRFQCSSCGGNGRTACHYCSINASTQNSDQMYDRSVCSYCNNTRVTHCSTCNSTGAVDCTRCGTHGYILQWYQLTIEWYTIHSISLQSNTSLPAEIIYKAPGKQSCWQFDQKWSNACSFNNYFQSVFAKQRAEFPVKLDSLTEDFTKNHLEKVQNDGLIIRLKCEIQKLDIIEVEYEAEGFINKTDENMGMFLLTKKF</sequence>
<proteinExistence type="predicted"/>
<feature type="compositionally biased region" description="Pro residues" evidence="1">
    <location>
        <begin position="94"/>
        <end position="127"/>
    </location>
</feature>
<accession>A0A819X8L1</accession>
<dbReference type="InterPro" id="IPR052789">
    <property type="entry name" value="SSUH2_homolog"/>
</dbReference>
<dbReference type="Proteomes" id="UP000663823">
    <property type="component" value="Unassembled WGS sequence"/>
</dbReference>
<feature type="compositionally biased region" description="Polar residues" evidence="1">
    <location>
        <begin position="73"/>
        <end position="90"/>
    </location>
</feature>
<dbReference type="EMBL" id="CAJOAX010013921">
    <property type="protein sequence ID" value="CAF4137155.1"/>
    <property type="molecule type" value="Genomic_DNA"/>
</dbReference>
<reference evidence="2" key="1">
    <citation type="submission" date="2021-02" db="EMBL/GenBank/DDBJ databases">
        <authorList>
            <person name="Nowell W R."/>
        </authorList>
    </citation>
    <scope>NUCLEOTIDE SEQUENCE</scope>
</reference>
<comment type="caution">
    <text evidence="2">The sequence shown here is derived from an EMBL/GenBank/DDBJ whole genome shotgun (WGS) entry which is preliminary data.</text>
</comment>
<evidence type="ECO:0000313" key="3">
    <source>
        <dbReference type="Proteomes" id="UP000663823"/>
    </source>
</evidence>
<dbReference type="PRINTS" id="PR01217">
    <property type="entry name" value="PRICHEXTENSN"/>
</dbReference>
<evidence type="ECO:0000313" key="2">
    <source>
        <dbReference type="EMBL" id="CAF4137155.1"/>
    </source>
</evidence>
<feature type="non-terminal residue" evidence="2">
    <location>
        <position position="1"/>
    </location>
</feature>
<feature type="compositionally biased region" description="Low complexity" evidence="1">
    <location>
        <begin position="44"/>
        <end position="57"/>
    </location>
</feature>
<feature type="region of interest" description="Disordered" evidence="1">
    <location>
        <begin position="1"/>
        <end position="140"/>
    </location>
</feature>